<dbReference type="HOGENOM" id="CLU_006740_0_0_1"/>
<organism evidence="11 12">
    <name type="scientific">Globisporangium ultimum (strain ATCC 200006 / CBS 805.95 / DAOM BR144)</name>
    <name type="common">Pythium ultimum</name>
    <dbReference type="NCBI Taxonomy" id="431595"/>
    <lineage>
        <taxon>Eukaryota</taxon>
        <taxon>Sar</taxon>
        <taxon>Stramenopiles</taxon>
        <taxon>Oomycota</taxon>
        <taxon>Peronosporomycetes</taxon>
        <taxon>Pythiales</taxon>
        <taxon>Pythiaceae</taxon>
        <taxon>Globisporangium</taxon>
    </lineage>
</organism>
<dbReference type="PROSITE" id="PS00028">
    <property type="entry name" value="ZINC_FINGER_C2H2_1"/>
    <property type="match status" value="1"/>
</dbReference>
<dbReference type="eggNOG" id="ENOG502QRAI">
    <property type="taxonomic scope" value="Eukaryota"/>
</dbReference>
<keyword evidence="7" id="KW-0862">Zinc</keyword>
<feature type="coiled-coil region" evidence="8">
    <location>
        <begin position="523"/>
        <end position="550"/>
    </location>
</feature>
<dbReference type="GO" id="GO:0008270">
    <property type="term" value="F:zinc ion binding"/>
    <property type="evidence" value="ECO:0007669"/>
    <property type="project" value="UniProtKB-KW"/>
</dbReference>
<feature type="region of interest" description="Disordered" evidence="9">
    <location>
        <begin position="28"/>
        <end position="65"/>
    </location>
</feature>
<feature type="compositionally biased region" description="Polar residues" evidence="9">
    <location>
        <begin position="1206"/>
        <end position="1217"/>
    </location>
</feature>
<dbReference type="PANTHER" id="PTHR21502:SF3">
    <property type="entry name" value="CILIUM ASSEMBLY PROTEIN DZIP1L"/>
    <property type="match status" value="1"/>
</dbReference>
<dbReference type="Proteomes" id="UP000019132">
    <property type="component" value="Unassembled WGS sequence"/>
</dbReference>
<feature type="compositionally biased region" description="Basic residues" evidence="9">
    <location>
        <begin position="329"/>
        <end position="350"/>
    </location>
</feature>
<feature type="compositionally biased region" description="Acidic residues" evidence="9">
    <location>
        <begin position="92"/>
        <end position="101"/>
    </location>
</feature>
<feature type="coiled-coil region" evidence="8">
    <location>
        <begin position="277"/>
        <end position="304"/>
    </location>
</feature>
<keyword evidence="4 8" id="KW-0175">Coiled coil</keyword>
<evidence type="ECO:0000256" key="1">
    <source>
        <dbReference type="ARBA" id="ARBA00004114"/>
    </source>
</evidence>
<dbReference type="AlphaFoldDB" id="K3XA98"/>
<feature type="region of interest" description="Disordered" evidence="9">
    <location>
        <begin position="600"/>
        <end position="672"/>
    </location>
</feature>
<reference evidence="11" key="3">
    <citation type="submission" date="2015-02" db="UniProtKB">
        <authorList>
            <consortium name="EnsemblProtists"/>
        </authorList>
    </citation>
    <scope>IDENTIFICATION</scope>
    <source>
        <strain evidence="11">DAOM BR144</strain>
    </source>
</reference>
<keyword evidence="7" id="KW-0863">Zinc-finger</keyword>
<sequence>MQPSGYDEYEGIFGPLGVYGSRDSRYASRGFRGANASNGGGGGRSAQRGQRRSAGSAAFRRTAASTHDFDARSKYLAARQSKRRMKLFGADSDAEDDENAADDATAFTSKPPSHPVAADARQVWLPTRSFSFRQRAGKLDVRAIARLDLEKIVATTDIDAIQRHLENLAFADVTLEDVQRYSDAYFLKLFQIAQLTLEYLLNVQDSLVTHSEDMETQCEQLLEECQQLETENDKCEAEIAALKKDIRQKQRTLATFEVMLLNASTAQRRGGARASGSMEKENAAKEANALVDKLLERSVDAKEQGAIESPVDCVICSKKFISAEYLLRHQQRKHQQQRGGKPKRCSKKKASSSSKSSRDEDDEDDKPRKTKTHPLPPEVVKALEEKNEIAKQLVQLQGQWRCEQEAREAQSKLLEGQQSQLTSHLVGNLSKLQDMLVEIEKKQETTKQDMMRYTQETITRLQQDAANAQLLKRTESRAGRLESDEEEDEKRRSMTKKAKDADADDVRHEQQLEKMMEVFFKAQAQQQQEIDALAQENSKLLQKKTKQKKKKRYEADSSSLLQMAALDARRFGIDHGGEMTQQEALSPAVKAVVLEDKLVQTDDEDDRKEADSKTISTSSQEVQTEPITLPIVEKTPVPAREPARRQSLNERKPQPSAIPKPKPKLKTPVEEKQTPVIVEETKTEPLLPAKLDVPPPEDNETRLQHAAHLVGKVALGFLTRKTLQNPANWLISLPLSALETVLSGHEFRQLRARMADNNGHQHSTSKEISVEVEQGTTANELRAAIAQGLSSGDQEGSNDGVTINYHRIVLHHTETHEELHGDQSVYGFKNQIEIEIIPCYDAAEDHVADVVDFHNEISDRLHEVKRASLSLSPGTFELLAGAAATGDDESKDSEDARDLALRRLVRLQARVRSFLAKRKIMEIKIDRLVDARVLKMRRLSTLQRQNTSSPPSDPEVAQQRKKVEQRLAATLHDKLQAAGTRSTRSLSTEAYGQHVQALVQDQSKLPGLVQLRIQELQQRLEHLVKSEYDPVKAKVSEQQSIAATKIQGAVQVATARRRLRTLLGRDRQEKPSPTEEEEEEKETAPTPDSHASDPTRSSPREDDTWHHSQSLDAQDLDDDFDAQEIEKLANAYEDGIVVAESTEVTSPRVAHEDDKAADEKEDAPPATEQKRQSTLAPMELDDLEEKPRSQPVVRRTMTITPPLRESNITVPPQQQRAGTPVRQVETGDSGHSPRPQSEREVISPFSKTPLLSRRGRGAPVTRRGSGYDNAR</sequence>
<dbReference type="InterPro" id="IPR051241">
    <property type="entry name" value="DZIP_RILPL"/>
</dbReference>
<feature type="compositionally biased region" description="Acidic residues" evidence="9">
    <location>
        <begin position="1114"/>
        <end position="1123"/>
    </location>
</feature>
<name>K3XA98_GLOUD</name>
<protein>
    <recommendedName>
        <fullName evidence="10">C2H2-type domain-containing protein</fullName>
    </recommendedName>
</protein>
<keyword evidence="5" id="KW-0206">Cytoskeleton</keyword>
<proteinExistence type="inferred from homology"/>
<accession>K3XA98</accession>
<dbReference type="PROSITE" id="PS50157">
    <property type="entry name" value="ZINC_FINGER_C2H2_2"/>
    <property type="match status" value="1"/>
</dbReference>
<dbReference type="InterPro" id="IPR013087">
    <property type="entry name" value="Znf_C2H2_type"/>
</dbReference>
<dbReference type="VEuPathDB" id="FungiDB:PYU1_G014117"/>
<feature type="region of interest" description="Disordered" evidence="9">
    <location>
        <begin position="941"/>
        <end position="962"/>
    </location>
</feature>
<evidence type="ECO:0000256" key="9">
    <source>
        <dbReference type="SAM" id="MobiDB-lite"/>
    </source>
</evidence>
<comment type="similarity">
    <text evidence="3">Belongs to the DZIP C2H2-type zinc-finger protein family.</text>
</comment>
<feature type="compositionally biased region" description="Basic and acidic residues" evidence="9">
    <location>
        <begin position="641"/>
        <end position="653"/>
    </location>
</feature>
<feature type="compositionally biased region" description="Polar residues" evidence="9">
    <location>
        <begin position="941"/>
        <end position="950"/>
    </location>
</feature>
<keyword evidence="12" id="KW-1185">Reference proteome</keyword>
<feature type="compositionally biased region" description="Basic and acidic residues" evidence="9">
    <location>
        <begin position="472"/>
        <end position="482"/>
    </location>
</feature>
<keyword evidence="7" id="KW-0479">Metal-binding</keyword>
<keyword evidence="6" id="KW-0966">Cell projection</keyword>
<feature type="domain" description="C2H2-type" evidence="10">
    <location>
        <begin position="311"/>
        <end position="339"/>
    </location>
</feature>
<evidence type="ECO:0000256" key="8">
    <source>
        <dbReference type="SAM" id="Coils"/>
    </source>
</evidence>
<feature type="compositionally biased region" description="Basic and acidic residues" evidence="9">
    <location>
        <begin position="489"/>
        <end position="505"/>
    </location>
</feature>
<dbReference type="PANTHER" id="PTHR21502">
    <property type="entry name" value="ZINC FINGER PROTEIN DZIP1"/>
    <property type="match status" value="1"/>
</dbReference>
<feature type="compositionally biased region" description="Basic and acidic residues" evidence="9">
    <location>
        <begin position="1149"/>
        <end position="1158"/>
    </location>
</feature>
<comment type="subcellular location">
    <subcellularLocation>
        <location evidence="2">Cytoplasm</location>
        <location evidence="2">Cytoskeleton</location>
        <location evidence="2">Cilium basal body</location>
    </subcellularLocation>
    <subcellularLocation>
        <location evidence="1">Cytoplasm</location>
        <location evidence="1">Cytoskeleton</location>
        <location evidence="1">Microtubule organizing center</location>
        <location evidence="1">Centrosome</location>
        <location evidence="1">Centriole</location>
    </subcellularLocation>
</comment>
<dbReference type="EMBL" id="ADOS01001529">
    <property type="status" value="NOT_ANNOTATED_CDS"/>
    <property type="molecule type" value="Genomic_DNA"/>
</dbReference>
<dbReference type="EnsemblProtists" id="PYU1_T014147">
    <property type="protein sequence ID" value="PYU1_T014147"/>
    <property type="gene ID" value="PYU1_G014117"/>
</dbReference>
<dbReference type="InParanoid" id="K3XA98"/>
<dbReference type="PROSITE" id="PS50096">
    <property type="entry name" value="IQ"/>
    <property type="match status" value="1"/>
</dbReference>
<dbReference type="Pfam" id="PF13815">
    <property type="entry name" value="Dzip-like_N"/>
    <property type="match status" value="1"/>
</dbReference>
<evidence type="ECO:0000259" key="10">
    <source>
        <dbReference type="PROSITE" id="PS50157"/>
    </source>
</evidence>
<feature type="compositionally biased region" description="Basic and acidic residues" evidence="9">
    <location>
        <begin position="1090"/>
        <end position="1106"/>
    </location>
</feature>
<feature type="region of interest" description="Disordered" evidence="9">
    <location>
        <begin position="472"/>
        <end position="505"/>
    </location>
</feature>
<evidence type="ECO:0000256" key="2">
    <source>
        <dbReference type="ARBA" id="ARBA00004120"/>
    </source>
</evidence>
<evidence type="ECO:0000256" key="5">
    <source>
        <dbReference type="ARBA" id="ARBA00023212"/>
    </source>
</evidence>
<dbReference type="GO" id="GO:0005737">
    <property type="term" value="C:cytoplasm"/>
    <property type="evidence" value="ECO:0007669"/>
    <property type="project" value="TreeGrafter"/>
</dbReference>
<evidence type="ECO:0000256" key="6">
    <source>
        <dbReference type="ARBA" id="ARBA00023273"/>
    </source>
</evidence>
<evidence type="ECO:0000313" key="11">
    <source>
        <dbReference type="EnsemblProtists" id="PYU1_T014147"/>
    </source>
</evidence>
<feature type="compositionally biased region" description="Basic and acidic residues" evidence="9">
    <location>
        <begin position="1063"/>
        <end position="1073"/>
    </location>
</feature>
<evidence type="ECO:0000313" key="12">
    <source>
        <dbReference type="Proteomes" id="UP000019132"/>
    </source>
</evidence>
<feature type="compositionally biased region" description="Polar residues" evidence="9">
    <location>
        <begin position="613"/>
        <end position="626"/>
    </location>
</feature>
<feature type="compositionally biased region" description="Low complexity" evidence="9">
    <location>
        <begin position="45"/>
        <end position="65"/>
    </location>
</feature>
<keyword evidence="5" id="KW-0963">Cytoplasm</keyword>
<dbReference type="OMA" id="LMHVQDS"/>
<evidence type="ECO:0000256" key="3">
    <source>
        <dbReference type="ARBA" id="ARBA00009131"/>
    </source>
</evidence>
<dbReference type="GO" id="GO:0005814">
    <property type="term" value="C:centriole"/>
    <property type="evidence" value="ECO:0007669"/>
    <property type="project" value="UniProtKB-SubCell"/>
</dbReference>
<feature type="coiled-coil region" evidence="8">
    <location>
        <begin position="211"/>
        <end position="252"/>
    </location>
</feature>
<feature type="region of interest" description="Disordered" evidence="9">
    <location>
        <begin position="1061"/>
        <end position="1271"/>
    </location>
</feature>
<feature type="region of interest" description="Disordered" evidence="9">
    <location>
        <begin position="329"/>
        <end position="378"/>
    </location>
</feature>
<reference evidence="12" key="1">
    <citation type="journal article" date="2010" name="Genome Biol.">
        <title>Genome sequence of the necrotrophic plant pathogen Pythium ultimum reveals original pathogenicity mechanisms and effector repertoire.</title>
        <authorList>
            <person name="Levesque C.A."/>
            <person name="Brouwer H."/>
            <person name="Cano L."/>
            <person name="Hamilton J.P."/>
            <person name="Holt C."/>
            <person name="Huitema E."/>
            <person name="Raffaele S."/>
            <person name="Robideau G.P."/>
            <person name="Thines M."/>
            <person name="Win J."/>
            <person name="Zerillo M.M."/>
            <person name="Beakes G.W."/>
            <person name="Boore J.L."/>
            <person name="Busam D."/>
            <person name="Dumas B."/>
            <person name="Ferriera S."/>
            <person name="Fuerstenberg S.I."/>
            <person name="Gachon C.M."/>
            <person name="Gaulin E."/>
            <person name="Govers F."/>
            <person name="Grenville-Briggs L."/>
            <person name="Horner N."/>
            <person name="Hostetler J."/>
            <person name="Jiang R.H."/>
            <person name="Johnson J."/>
            <person name="Krajaejun T."/>
            <person name="Lin H."/>
            <person name="Meijer H.J."/>
            <person name="Moore B."/>
            <person name="Morris P."/>
            <person name="Phuntmart V."/>
            <person name="Puiu D."/>
            <person name="Shetty J."/>
            <person name="Stajich J.E."/>
            <person name="Tripathy S."/>
            <person name="Wawra S."/>
            <person name="van West P."/>
            <person name="Whitty B.R."/>
            <person name="Coutinho P.M."/>
            <person name="Henrissat B."/>
            <person name="Martin F."/>
            <person name="Thomas P.D."/>
            <person name="Tyler B.M."/>
            <person name="De Vries R.P."/>
            <person name="Kamoun S."/>
            <person name="Yandell M."/>
            <person name="Tisserat N."/>
            <person name="Buell C.R."/>
        </authorList>
    </citation>
    <scope>NUCLEOTIDE SEQUENCE</scope>
    <source>
        <strain evidence="12">DAOM:BR144</strain>
    </source>
</reference>
<evidence type="ECO:0000256" key="4">
    <source>
        <dbReference type="ARBA" id="ARBA00023054"/>
    </source>
</evidence>
<reference evidence="12" key="2">
    <citation type="submission" date="2010-04" db="EMBL/GenBank/DDBJ databases">
        <authorList>
            <person name="Buell R."/>
            <person name="Hamilton J."/>
            <person name="Hostetler J."/>
        </authorList>
    </citation>
    <scope>NUCLEOTIDE SEQUENCE [LARGE SCALE GENOMIC DNA]</scope>
    <source>
        <strain evidence="12">DAOM:BR144</strain>
    </source>
</reference>
<evidence type="ECO:0000256" key="7">
    <source>
        <dbReference type="PROSITE-ProRule" id="PRU00042"/>
    </source>
</evidence>
<feature type="region of interest" description="Disordered" evidence="9">
    <location>
        <begin position="88"/>
        <end position="114"/>
    </location>
</feature>
<dbReference type="InterPro" id="IPR032714">
    <property type="entry name" value="DZIP1_N"/>
</dbReference>